<dbReference type="InterPro" id="IPR010905">
    <property type="entry name" value="Glyco_hydro_88"/>
</dbReference>
<proteinExistence type="predicted"/>
<dbReference type="PANTHER" id="PTHR33886:SF8">
    <property type="entry name" value="UNSATURATED RHAMNOGALACTURONAN HYDROLASE (EUROFUNG)"/>
    <property type="match status" value="1"/>
</dbReference>
<evidence type="ECO:0000313" key="3">
    <source>
        <dbReference type="EMBL" id="AWI08389.1"/>
    </source>
</evidence>
<dbReference type="InterPro" id="IPR008928">
    <property type="entry name" value="6-hairpin_glycosidase_sf"/>
</dbReference>
<dbReference type="PANTHER" id="PTHR33886">
    <property type="entry name" value="UNSATURATED RHAMNOGALACTURONAN HYDROLASE (EUROFUNG)"/>
    <property type="match status" value="1"/>
</dbReference>
<gene>
    <name evidence="3" type="ORF">CKA38_03200</name>
</gene>
<keyword evidence="1 3" id="KW-0378">Hydrolase</keyword>
<feature type="chain" id="PRO_5016079883" evidence="2">
    <location>
        <begin position="21"/>
        <end position="405"/>
    </location>
</feature>
<sequence>MSPQNRPLLLSVLVLAIALAGCNDNSKHSHASWQKAADTPPKANYDFGAWDKGTSPGEVGARLVETFLSKPLRIHKGSNMIHYVETCTWQGALRYAKQTHDDALLQRLVKRFDPVFTGQPPYNNQPLNVDTTVFGSVPLELYMRTGDERFLKIGLTLADAQWNKPSGKLPGGMSISAEEKAKLDATAAEAVKHGLSWHTRYWIDDMYMITMLQTQAYRATGDKKYLDRAALEAVSYLDVLQQPNGLFFHAENAPFFWGRGNGWFAAGMSELLRALPKNHTHRARIMDGYKKMMATLLKHQDSEGKWRQLIDDPSSWQESSSTGMFTYAIATGVRHGWLDAATYGPAARKGWLALVGWLEPDGRIRDVCEGTNAKNDRQHYLKRRRITGDLHGLAPVLWCANAFME</sequence>
<evidence type="ECO:0000313" key="4">
    <source>
        <dbReference type="Proteomes" id="UP000244896"/>
    </source>
</evidence>
<name>A0A2U8E0M5_9BACT</name>
<evidence type="ECO:0000256" key="1">
    <source>
        <dbReference type="ARBA" id="ARBA00022801"/>
    </source>
</evidence>
<dbReference type="Gene3D" id="1.50.10.10">
    <property type="match status" value="1"/>
</dbReference>
<dbReference type="GO" id="GO:0005975">
    <property type="term" value="P:carbohydrate metabolic process"/>
    <property type="evidence" value="ECO:0007669"/>
    <property type="project" value="InterPro"/>
</dbReference>
<keyword evidence="2" id="KW-0732">Signal</keyword>
<dbReference type="Proteomes" id="UP000244896">
    <property type="component" value="Chromosome"/>
</dbReference>
<dbReference type="GO" id="GO:0016787">
    <property type="term" value="F:hydrolase activity"/>
    <property type="evidence" value="ECO:0007669"/>
    <property type="project" value="UniProtKB-KW"/>
</dbReference>
<organism evidence="3 4">
    <name type="scientific">Ereboglobus luteus</name>
    <dbReference type="NCBI Taxonomy" id="1796921"/>
    <lineage>
        <taxon>Bacteria</taxon>
        <taxon>Pseudomonadati</taxon>
        <taxon>Verrucomicrobiota</taxon>
        <taxon>Opitutia</taxon>
        <taxon>Opitutales</taxon>
        <taxon>Opitutaceae</taxon>
        <taxon>Ereboglobus</taxon>
    </lineage>
</organism>
<keyword evidence="4" id="KW-1185">Reference proteome</keyword>
<dbReference type="InterPro" id="IPR052043">
    <property type="entry name" value="PolySaccharide_Degr_Enz"/>
</dbReference>
<feature type="signal peptide" evidence="2">
    <location>
        <begin position="1"/>
        <end position="20"/>
    </location>
</feature>
<dbReference type="OrthoDB" id="258246at2"/>
<evidence type="ECO:0000256" key="2">
    <source>
        <dbReference type="SAM" id="SignalP"/>
    </source>
</evidence>
<dbReference type="EMBL" id="CP023004">
    <property type="protein sequence ID" value="AWI08389.1"/>
    <property type="molecule type" value="Genomic_DNA"/>
</dbReference>
<dbReference type="Pfam" id="PF07470">
    <property type="entry name" value="Glyco_hydro_88"/>
    <property type="match status" value="1"/>
</dbReference>
<dbReference type="InterPro" id="IPR012341">
    <property type="entry name" value="6hp_glycosidase-like_sf"/>
</dbReference>
<dbReference type="AlphaFoldDB" id="A0A2U8E0M5"/>
<dbReference type="SUPFAM" id="SSF48208">
    <property type="entry name" value="Six-hairpin glycosidases"/>
    <property type="match status" value="1"/>
</dbReference>
<dbReference type="PROSITE" id="PS51257">
    <property type="entry name" value="PROKAR_LIPOPROTEIN"/>
    <property type="match status" value="1"/>
</dbReference>
<protein>
    <submittedName>
        <fullName evidence="3">Glycosyl hydrolase</fullName>
    </submittedName>
</protein>
<reference evidence="3 4" key="1">
    <citation type="journal article" date="2018" name="Syst. Appl. Microbiol.">
        <title>Ereboglobus luteus gen. nov. sp. nov. from cockroach guts, and new insights into the oxygen relationship of the genera Opitutus and Didymococcus (Verrucomicrobia: Opitutaceae).</title>
        <authorList>
            <person name="Tegtmeier D."/>
            <person name="Belitz A."/>
            <person name="Radek R."/>
            <person name="Heimerl T."/>
            <person name="Brune A."/>
        </authorList>
    </citation>
    <scope>NUCLEOTIDE SEQUENCE [LARGE SCALE GENOMIC DNA]</scope>
    <source>
        <strain evidence="3 4">Ho45</strain>
    </source>
</reference>
<dbReference type="RefSeq" id="WP_108824194.1">
    <property type="nucleotide sequence ID" value="NZ_CP023004.1"/>
</dbReference>
<dbReference type="KEGG" id="elut:CKA38_03200"/>
<accession>A0A2U8E0M5</accession>